<proteinExistence type="predicted"/>
<dbReference type="AlphaFoldDB" id="A0A150NZZ4"/>
<sequence>MTPAFAADDLLSTDAYGLVRARYRDRIIELKRRRRVAVGLHVSVLFESRETVLYHIQEMLWIERPVRPERVEQEVAEYDRLIPRAGEITATLMIQGGPWLAGQALIDGLVAGHAVVLLVLGARRVAAELLSPAHDPSCPVQYLRFPLDRDAARALLERSVDVHLGVHYAGRIETVALPRETVDELALGLGADSTPAARAPMLSSAADLR</sequence>
<evidence type="ECO:0000313" key="1">
    <source>
        <dbReference type="EMBL" id="KYF47983.1"/>
    </source>
</evidence>
<evidence type="ECO:0008006" key="3">
    <source>
        <dbReference type="Google" id="ProtNLM"/>
    </source>
</evidence>
<comment type="caution">
    <text evidence="1">The sequence shown here is derived from an EMBL/GenBank/DDBJ whole genome shotgun (WGS) entry which is preliminary data.</text>
</comment>
<gene>
    <name evidence="1" type="ORF">BE08_45405</name>
</gene>
<dbReference type="Pfam" id="PF12007">
    <property type="entry name" value="DUF3501"/>
    <property type="match status" value="1"/>
</dbReference>
<protein>
    <recommendedName>
        <fullName evidence="3">DUF3501 family protein</fullName>
    </recommendedName>
</protein>
<dbReference type="EMBL" id="JELY01003559">
    <property type="protein sequence ID" value="KYF47983.1"/>
    <property type="molecule type" value="Genomic_DNA"/>
</dbReference>
<dbReference type="InterPro" id="IPR021890">
    <property type="entry name" value="DUF3501"/>
</dbReference>
<accession>A0A150NZZ4</accession>
<organism evidence="1 2">
    <name type="scientific">Sorangium cellulosum</name>
    <name type="common">Polyangium cellulosum</name>
    <dbReference type="NCBI Taxonomy" id="56"/>
    <lineage>
        <taxon>Bacteria</taxon>
        <taxon>Pseudomonadati</taxon>
        <taxon>Myxococcota</taxon>
        <taxon>Polyangia</taxon>
        <taxon>Polyangiales</taxon>
        <taxon>Polyangiaceae</taxon>
        <taxon>Sorangium</taxon>
    </lineage>
</organism>
<name>A0A150NZZ4_SORCE</name>
<dbReference type="Proteomes" id="UP000075420">
    <property type="component" value="Unassembled WGS sequence"/>
</dbReference>
<evidence type="ECO:0000313" key="2">
    <source>
        <dbReference type="Proteomes" id="UP000075420"/>
    </source>
</evidence>
<reference evidence="1 2" key="1">
    <citation type="submission" date="2014-02" db="EMBL/GenBank/DDBJ databases">
        <title>The small core and large imbalanced accessory genome model reveals a collaborative survival strategy of Sorangium cellulosum strains in nature.</title>
        <authorList>
            <person name="Han K."/>
            <person name="Peng R."/>
            <person name="Blom J."/>
            <person name="Li Y.-Z."/>
        </authorList>
    </citation>
    <scope>NUCLEOTIDE SEQUENCE [LARGE SCALE GENOMIC DNA]</scope>
    <source>
        <strain evidence="1 2">So0157-25</strain>
    </source>
</reference>